<dbReference type="EMBL" id="JANUTS010000001">
    <property type="protein sequence ID" value="MCS2794577.1"/>
    <property type="molecule type" value="Genomic_DNA"/>
</dbReference>
<accession>A0AAW5P177</accession>
<dbReference type="RefSeq" id="WP_029425653.1">
    <property type="nucleotide sequence ID" value="NZ_CABMFH010000007.1"/>
</dbReference>
<dbReference type="EMBL" id="CP103141">
    <property type="protein sequence ID" value="UVQ74281.1"/>
    <property type="molecule type" value="Genomic_DNA"/>
</dbReference>
<evidence type="ECO:0000313" key="4">
    <source>
        <dbReference type="Proteomes" id="UP001204548"/>
    </source>
</evidence>
<evidence type="ECO:0000313" key="1">
    <source>
        <dbReference type="EMBL" id="MCS2794577.1"/>
    </source>
</evidence>
<protein>
    <submittedName>
        <fullName evidence="1">Uncharacterized protein</fullName>
    </submittedName>
</protein>
<dbReference type="GeneID" id="69591516"/>
<name>A0AAW5P177_9BACE</name>
<dbReference type="Proteomes" id="UP001060104">
    <property type="component" value="Chromosome"/>
</dbReference>
<sequence>MKNNASFFFAKYHKVSNLKEMQSILRLSDYGKKGTSVWKLLSNTNWNKIEAPGRYIIAALTAGRRKPAD</sequence>
<reference evidence="1" key="1">
    <citation type="submission" date="2022-08" db="EMBL/GenBank/DDBJ databases">
        <title>Genome Sequencing of Bacteroides fragilis Group Isolates with Nanopore Technology.</title>
        <authorList>
            <person name="Tisza M.J."/>
            <person name="Smith D."/>
            <person name="Dekker J.P."/>
        </authorList>
    </citation>
    <scope>NUCLEOTIDE SEQUENCE</scope>
    <source>
        <strain evidence="1">BFG-351</strain>
        <strain evidence="2">BFG-527</strain>
    </source>
</reference>
<organism evidence="1 4">
    <name type="scientific">Bacteroides faecis</name>
    <dbReference type="NCBI Taxonomy" id="674529"/>
    <lineage>
        <taxon>Bacteria</taxon>
        <taxon>Pseudomonadati</taxon>
        <taxon>Bacteroidota</taxon>
        <taxon>Bacteroidia</taxon>
        <taxon>Bacteroidales</taxon>
        <taxon>Bacteroidaceae</taxon>
        <taxon>Bacteroides</taxon>
    </lineage>
</organism>
<proteinExistence type="predicted"/>
<gene>
    <name evidence="1" type="ORF">NXW97_21720</name>
    <name evidence="2" type="ORF">NXY30_25515</name>
</gene>
<keyword evidence="3" id="KW-1185">Reference proteome</keyword>
<evidence type="ECO:0000313" key="3">
    <source>
        <dbReference type="Proteomes" id="UP001060104"/>
    </source>
</evidence>
<dbReference type="Proteomes" id="UP001204548">
    <property type="component" value="Unassembled WGS sequence"/>
</dbReference>
<dbReference type="AlphaFoldDB" id="A0AAW5P177"/>
<evidence type="ECO:0000313" key="2">
    <source>
        <dbReference type="EMBL" id="UVQ74281.1"/>
    </source>
</evidence>